<organism evidence="2 3">
    <name type="scientific">Carpinus fangiana</name>
    <dbReference type="NCBI Taxonomy" id="176857"/>
    <lineage>
        <taxon>Eukaryota</taxon>
        <taxon>Viridiplantae</taxon>
        <taxon>Streptophyta</taxon>
        <taxon>Embryophyta</taxon>
        <taxon>Tracheophyta</taxon>
        <taxon>Spermatophyta</taxon>
        <taxon>Magnoliopsida</taxon>
        <taxon>eudicotyledons</taxon>
        <taxon>Gunneridae</taxon>
        <taxon>Pentapetalae</taxon>
        <taxon>rosids</taxon>
        <taxon>fabids</taxon>
        <taxon>Fagales</taxon>
        <taxon>Betulaceae</taxon>
        <taxon>Carpinus</taxon>
    </lineage>
</organism>
<dbReference type="EMBL" id="VIBQ01000009">
    <property type="protein sequence ID" value="KAB8336765.1"/>
    <property type="molecule type" value="Genomic_DNA"/>
</dbReference>
<feature type="region of interest" description="Disordered" evidence="1">
    <location>
        <begin position="119"/>
        <end position="141"/>
    </location>
</feature>
<evidence type="ECO:0000313" key="3">
    <source>
        <dbReference type="Proteomes" id="UP000327013"/>
    </source>
</evidence>
<keyword evidence="3" id="KW-1185">Reference proteome</keyword>
<feature type="region of interest" description="Disordered" evidence="1">
    <location>
        <begin position="171"/>
        <end position="389"/>
    </location>
</feature>
<feature type="compositionally biased region" description="Basic residues" evidence="1">
    <location>
        <begin position="284"/>
        <end position="294"/>
    </location>
</feature>
<dbReference type="Proteomes" id="UP000327013">
    <property type="component" value="Unassembled WGS sequence"/>
</dbReference>
<feature type="compositionally biased region" description="Low complexity" evidence="1">
    <location>
        <begin position="267"/>
        <end position="282"/>
    </location>
</feature>
<feature type="compositionally biased region" description="Polar residues" evidence="1">
    <location>
        <begin position="252"/>
        <end position="263"/>
    </location>
</feature>
<evidence type="ECO:0000256" key="1">
    <source>
        <dbReference type="SAM" id="MobiDB-lite"/>
    </source>
</evidence>
<accession>A0A5N6KNV1</accession>
<evidence type="ECO:0000313" key="2">
    <source>
        <dbReference type="EMBL" id="KAB8336765.1"/>
    </source>
</evidence>
<feature type="compositionally biased region" description="Acidic residues" evidence="1">
    <location>
        <begin position="232"/>
        <end position="247"/>
    </location>
</feature>
<name>A0A5N6KNV1_9ROSI</name>
<dbReference type="OrthoDB" id="5421971at2759"/>
<feature type="compositionally biased region" description="Polar residues" evidence="1">
    <location>
        <begin position="356"/>
        <end position="369"/>
    </location>
</feature>
<feature type="compositionally biased region" description="Basic and acidic residues" evidence="1">
    <location>
        <begin position="379"/>
        <end position="389"/>
    </location>
</feature>
<proteinExistence type="predicted"/>
<feature type="compositionally biased region" description="Basic and acidic residues" evidence="1">
    <location>
        <begin position="321"/>
        <end position="344"/>
    </location>
</feature>
<feature type="compositionally biased region" description="Low complexity" evidence="1">
    <location>
        <begin position="211"/>
        <end position="221"/>
    </location>
</feature>
<feature type="compositionally biased region" description="Acidic residues" evidence="1">
    <location>
        <begin position="187"/>
        <end position="200"/>
    </location>
</feature>
<feature type="compositionally biased region" description="Low complexity" evidence="1">
    <location>
        <begin position="295"/>
        <end position="308"/>
    </location>
</feature>
<sequence length="389" mass="43557">MYSRNDPRLRRTLNQISHNLESANESAQVGLFSVNEHYLKPCFASVSTCVSQCVGDCFPVHDERTRRARIRGRTQAEQSFDFYDDWEEDENAALLSWGNEEYERAEDTVQPKRRTFMDYGSRTDRMTPPARRRTLGERSDPTVIPSQSYFGFLRNLPFSVGKRVLRYKPSAEGLQDRPKGKTRAVPEDESIAELDEDDLSEAGKAQHGRTRSTTVTSGHTTDSFSSRGDIFPSDDEDAIPFDDEFDLGDAKSGSTPDDTSSGKKSTRPGNSRRTSRTTSSQSAHRPRKPRKNSSGRRSSGRSSIKSPIMSPTNMDQLPEIADLRLEEQRVQAEEEEAIERHREAAQTLARARGLSVDQTSRPSAPTTPASMLAMPNSSEDSRPPESSVK</sequence>
<protein>
    <submittedName>
        <fullName evidence="2">Uncharacterized protein</fullName>
    </submittedName>
</protein>
<comment type="caution">
    <text evidence="2">The sequence shown here is derived from an EMBL/GenBank/DDBJ whole genome shotgun (WGS) entry which is preliminary data.</text>
</comment>
<reference evidence="2 3" key="1">
    <citation type="submission" date="2019-06" db="EMBL/GenBank/DDBJ databases">
        <title>A chromosomal-level reference genome of Carpinus fangiana (Coryloideae, Betulaceae).</title>
        <authorList>
            <person name="Yang X."/>
            <person name="Wang Z."/>
            <person name="Zhang L."/>
            <person name="Hao G."/>
            <person name="Liu J."/>
            <person name="Yang Y."/>
        </authorList>
    </citation>
    <scope>NUCLEOTIDE SEQUENCE [LARGE SCALE GENOMIC DNA]</scope>
    <source>
        <strain evidence="2">Cfa_2016G</strain>
        <tissue evidence="2">Leaf</tissue>
    </source>
</reference>
<gene>
    <name evidence="2" type="ORF">FH972_021074</name>
</gene>
<dbReference type="AlphaFoldDB" id="A0A5N6KNV1"/>